<dbReference type="InterPro" id="IPR047045">
    <property type="entry name" value="CobQ_N"/>
</dbReference>
<dbReference type="GO" id="GO:0003824">
    <property type="term" value="F:catalytic activity"/>
    <property type="evidence" value="ECO:0007669"/>
    <property type="project" value="InterPro"/>
</dbReference>
<dbReference type="InterPro" id="IPR027417">
    <property type="entry name" value="P-loop_NTPase"/>
</dbReference>
<dbReference type="SUPFAM" id="SSF52317">
    <property type="entry name" value="Class I glutamine amidotransferase-like"/>
    <property type="match status" value="1"/>
</dbReference>
<dbReference type="GO" id="GO:0009236">
    <property type="term" value="P:cobalamin biosynthetic process"/>
    <property type="evidence" value="ECO:0007669"/>
    <property type="project" value="UniProtKB-UniRule"/>
</dbReference>
<dbReference type="HAMAP" id="MF_00028">
    <property type="entry name" value="CobQ"/>
    <property type="match status" value="1"/>
</dbReference>
<evidence type="ECO:0000256" key="4">
    <source>
        <dbReference type="ARBA" id="ARBA00022573"/>
    </source>
</evidence>
<dbReference type="GO" id="GO:0015420">
    <property type="term" value="F:ABC-type vitamin B12 transporter activity"/>
    <property type="evidence" value="ECO:0007669"/>
    <property type="project" value="UniProtKB-UniRule"/>
</dbReference>
<protein>
    <recommendedName>
        <fullName evidence="3 7">Cobyric acid synthase</fullName>
    </recommendedName>
</protein>
<dbReference type="UniPathway" id="UPA00148"/>
<evidence type="ECO:0000313" key="10">
    <source>
        <dbReference type="EMBL" id="KHS49332.1"/>
    </source>
</evidence>
<dbReference type="SUPFAM" id="SSF52540">
    <property type="entry name" value="P-loop containing nucleoside triphosphate hydrolases"/>
    <property type="match status" value="1"/>
</dbReference>
<evidence type="ECO:0000313" key="12">
    <source>
        <dbReference type="Proteomes" id="UP000031338"/>
    </source>
</evidence>
<evidence type="ECO:0000259" key="9">
    <source>
        <dbReference type="Pfam" id="PF07685"/>
    </source>
</evidence>
<dbReference type="NCBIfam" id="TIGR00313">
    <property type="entry name" value="cobQ"/>
    <property type="match status" value="1"/>
</dbReference>
<accession>A0A0B9A1U1</accession>
<sequence>MGALMLQGTGSDVGKSVLVAGLCRALANRGLSVRPFKPQNMSNNAAVTVDGGEIGRAQALQALACRVEPHTDMNPVLLKPQADHTSQLVVHGKVRGTLGGGNFRHKRGELLPEVMESWHRLQAQCDVVVVEGAGSPAEINLRAGDIANMGFARAAGVPVVLVGDIDRGGVIAALVGTRAVLDPDDAAMIRGFLINKFRGDPALFADGYRQIEALSGWRGYGVVPWLRATAHLPSEDAVVLERTARETAGRLKIACPIIPRIANFDDLDPIKAESSVELVMVPPGQPIPGDCALIVLPGSKATIADMKAMREQGWDIDILAHHRRGGKVLGICGGYQMLGRRIADPEGIEGPPEDIPGLGLLDVETVLTGDKALRQVAGTALDQAFTGFEMHMGVTSGPDCRHPFALLGEGRPDGATSADRQVTGTYVHGAFASTALRSALLGMLGAQSDGIDHDAKVDDALNAIAAELEHHLDVDGLLKLAMGKDDA</sequence>
<name>A0A0B9A1U1_9SPHN</name>
<proteinExistence type="inferred from homology"/>
<organism evidence="10 12">
    <name type="scientific">Novosphingobium subterraneum</name>
    <dbReference type="NCBI Taxonomy" id="48936"/>
    <lineage>
        <taxon>Bacteria</taxon>
        <taxon>Pseudomonadati</taxon>
        <taxon>Pseudomonadota</taxon>
        <taxon>Alphaproteobacteria</taxon>
        <taxon>Sphingomonadales</taxon>
        <taxon>Sphingomonadaceae</taxon>
        <taxon>Novosphingobium</taxon>
    </lineage>
</organism>
<keyword evidence="4 7" id="KW-0169">Cobalamin biosynthesis</keyword>
<dbReference type="PATRIC" id="fig|48936.3.peg.263"/>
<dbReference type="PROSITE" id="PS51274">
    <property type="entry name" value="GATASE_COBBQ"/>
    <property type="match status" value="1"/>
</dbReference>
<dbReference type="EMBL" id="JRVC01000001">
    <property type="protein sequence ID" value="KHS49554.1"/>
    <property type="molecule type" value="Genomic_DNA"/>
</dbReference>
<dbReference type="InterPro" id="IPR011698">
    <property type="entry name" value="GATase_3"/>
</dbReference>
<dbReference type="EMBL" id="JRVC01000001">
    <property type="protein sequence ID" value="KHS49332.1"/>
    <property type="molecule type" value="Genomic_DNA"/>
</dbReference>
<evidence type="ECO:0000256" key="6">
    <source>
        <dbReference type="ARBA" id="ARBA00025166"/>
    </source>
</evidence>
<evidence type="ECO:0000256" key="5">
    <source>
        <dbReference type="ARBA" id="ARBA00022962"/>
    </source>
</evidence>
<comment type="function">
    <text evidence="6 7">Catalyzes amidations at positions B, D, E, and G on adenosylcobyrinic A,C-diamide. NH(2) groups are provided by glutamine, and one molecule of ATP is hydrogenolyzed for each amidation.</text>
</comment>
<feature type="domain" description="CobQ/CobB/MinD/ParA nucleotide binding" evidence="8">
    <location>
        <begin position="5"/>
        <end position="236"/>
    </location>
</feature>
<dbReference type="RefSeq" id="WP_039330669.1">
    <property type="nucleotide sequence ID" value="NZ_JBNNWK010000023.1"/>
</dbReference>
<feature type="active site" evidence="7">
    <location>
        <position position="428"/>
    </location>
</feature>
<evidence type="ECO:0000256" key="7">
    <source>
        <dbReference type="HAMAP-Rule" id="MF_00028"/>
    </source>
</evidence>
<feature type="domain" description="CobB/CobQ-like glutamine amidotransferase" evidence="9">
    <location>
        <begin position="252"/>
        <end position="434"/>
    </location>
</feature>
<dbReference type="InterPro" id="IPR033949">
    <property type="entry name" value="CobQ_GATase1"/>
</dbReference>
<comment type="similarity">
    <text evidence="2 7">Belongs to the CobB/CobQ family. CobQ subfamily.</text>
</comment>
<evidence type="ECO:0000256" key="3">
    <source>
        <dbReference type="ARBA" id="ARBA00019833"/>
    </source>
</evidence>
<feature type="active site" description="Nucleophile" evidence="7">
    <location>
        <position position="332"/>
    </location>
</feature>
<comment type="caution">
    <text evidence="10">The sequence shown here is derived from an EMBL/GenBank/DDBJ whole genome shotgun (WGS) entry which is preliminary data.</text>
</comment>
<keyword evidence="5 7" id="KW-0315">Glutamine amidotransferase</keyword>
<dbReference type="CDD" id="cd01750">
    <property type="entry name" value="GATase1_CobQ"/>
    <property type="match status" value="1"/>
</dbReference>
<evidence type="ECO:0000256" key="2">
    <source>
        <dbReference type="ARBA" id="ARBA00006205"/>
    </source>
</evidence>
<evidence type="ECO:0000256" key="1">
    <source>
        <dbReference type="ARBA" id="ARBA00004953"/>
    </source>
</evidence>
<comment type="pathway">
    <text evidence="1 7">Cofactor biosynthesis; adenosylcobalamin biosynthesis.</text>
</comment>
<dbReference type="Pfam" id="PF07685">
    <property type="entry name" value="GATase_3"/>
    <property type="match status" value="1"/>
</dbReference>
<dbReference type="CDD" id="cd05389">
    <property type="entry name" value="CobQ_N"/>
    <property type="match status" value="1"/>
</dbReference>
<dbReference type="InterPro" id="IPR004459">
    <property type="entry name" value="CobQ_synth"/>
</dbReference>
<dbReference type="AlphaFoldDB" id="A0A0B9A1U1"/>
<dbReference type="PANTHER" id="PTHR21343">
    <property type="entry name" value="DETHIOBIOTIN SYNTHETASE"/>
    <property type="match status" value="1"/>
</dbReference>
<dbReference type="InterPro" id="IPR029062">
    <property type="entry name" value="Class_I_gatase-like"/>
</dbReference>
<keyword evidence="12" id="KW-1185">Reference proteome</keyword>
<dbReference type="NCBIfam" id="NF001989">
    <property type="entry name" value="PRK00784.1"/>
    <property type="match status" value="1"/>
</dbReference>
<dbReference type="Gene3D" id="3.40.50.300">
    <property type="entry name" value="P-loop containing nucleotide triphosphate hydrolases"/>
    <property type="match status" value="1"/>
</dbReference>
<evidence type="ECO:0000259" key="8">
    <source>
        <dbReference type="Pfam" id="PF01656"/>
    </source>
</evidence>
<dbReference type="Pfam" id="PF01656">
    <property type="entry name" value="CbiA"/>
    <property type="match status" value="1"/>
</dbReference>
<dbReference type="STRING" id="48936.NJ75_00035"/>
<gene>
    <name evidence="10" type="primary">cobQ_1</name>
    <name evidence="7" type="synonym">cobQ</name>
    <name evidence="11" type="synonym">cobQ_2</name>
    <name evidence="10" type="ORF">NJ75_00035</name>
    <name evidence="11" type="ORF">NJ75_00257</name>
</gene>
<dbReference type="Gene3D" id="3.40.50.880">
    <property type="match status" value="1"/>
</dbReference>
<reference evidence="10 12" key="1">
    <citation type="submission" date="2014-10" db="EMBL/GenBank/DDBJ databases">
        <title>Draft genome sequence of Novosphingobium subterraneum DSM 12447.</title>
        <authorList>
            <person name="Gan H.M."/>
            <person name="Gan H.Y."/>
            <person name="Savka M.A."/>
        </authorList>
    </citation>
    <scope>NUCLEOTIDE SEQUENCE [LARGE SCALE GENOMIC DNA]</scope>
    <source>
        <strain evidence="10 12">DSM 12447</strain>
    </source>
</reference>
<dbReference type="Proteomes" id="UP000031338">
    <property type="component" value="Unassembled WGS sequence"/>
</dbReference>
<dbReference type="PANTHER" id="PTHR21343:SF1">
    <property type="entry name" value="COBYRIC ACID SYNTHASE"/>
    <property type="match status" value="1"/>
</dbReference>
<evidence type="ECO:0000313" key="11">
    <source>
        <dbReference type="EMBL" id="KHS49554.1"/>
    </source>
</evidence>
<dbReference type="InterPro" id="IPR002586">
    <property type="entry name" value="CobQ/CobB/MinD/ParA_Nub-bd_dom"/>
</dbReference>